<name>U2CP60_9BACE</name>
<gene>
    <name evidence="1" type="ORF">HMPREF1981_01294</name>
</gene>
<sequence>MLYRKGKLILTIMGICCVPMLSWAQTFLSGRVIDKKTNEPVAGASVYIRESQTGDNTDEKGLYKIKLSQSGTYLVEVSFIGYKTIKQSVPVDGSTMKNFLLEESSKVLNEVLVKASVQQAEINQIRKSPMAVTVVDGAKLRGRSSGIEEILSRTSGLKVRKS</sequence>
<dbReference type="RefSeq" id="WP_021644659.1">
    <property type="nucleotide sequence ID" value="NZ_KE993082.1"/>
</dbReference>
<evidence type="ECO:0000313" key="2">
    <source>
        <dbReference type="Proteomes" id="UP000016496"/>
    </source>
</evidence>
<comment type="caution">
    <text evidence="1">The sequence shown here is derived from an EMBL/GenBank/DDBJ whole genome shotgun (WGS) entry which is preliminary data.</text>
</comment>
<dbReference type="Proteomes" id="UP000016496">
    <property type="component" value="Unassembled WGS sequence"/>
</dbReference>
<proteinExistence type="predicted"/>
<evidence type="ECO:0000313" key="1">
    <source>
        <dbReference type="EMBL" id="ERI85853.1"/>
    </source>
</evidence>
<dbReference type="AlphaFoldDB" id="U2CP60"/>
<reference evidence="1 2" key="1">
    <citation type="submission" date="2013-08" db="EMBL/GenBank/DDBJ databases">
        <authorList>
            <person name="Weinstock G."/>
            <person name="Sodergren E."/>
            <person name="Wylie T."/>
            <person name="Fulton L."/>
            <person name="Fulton R."/>
            <person name="Fronick C."/>
            <person name="O'Laughlin M."/>
            <person name="Godfrey J."/>
            <person name="Miner T."/>
            <person name="Herter B."/>
            <person name="Appelbaum E."/>
            <person name="Cordes M."/>
            <person name="Lek S."/>
            <person name="Wollam A."/>
            <person name="Pepin K.H."/>
            <person name="Palsikar V.B."/>
            <person name="Mitreva M."/>
            <person name="Wilson R.K."/>
        </authorList>
    </citation>
    <scope>NUCLEOTIDE SEQUENCE [LARGE SCALE GENOMIC DNA]</scope>
    <source>
        <strain evidence="1 2">F0041</strain>
    </source>
</reference>
<dbReference type="EMBL" id="AWSV01000071">
    <property type="protein sequence ID" value="ERI85853.1"/>
    <property type="molecule type" value="Genomic_DNA"/>
</dbReference>
<feature type="non-terminal residue" evidence="1">
    <location>
        <position position="162"/>
    </location>
</feature>
<dbReference type="HOGENOM" id="CLU_1638868_0_0_10"/>
<dbReference type="SUPFAM" id="SSF49464">
    <property type="entry name" value="Carboxypeptidase regulatory domain-like"/>
    <property type="match status" value="1"/>
</dbReference>
<accession>U2CP60</accession>
<organism evidence="1 2">
    <name type="scientific">Bacteroides pyogenes F0041</name>
    <dbReference type="NCBI Taxonomy" id="1321819"/>
    <lineage>
        <taxon>Bacteria</taxon>
        <taxon>Pseudomonadati</taxon>
        <taxon>Bacteroidota</taxon>
        <taxon>Bacteroidia</taxon>
        <taxon>Bacteroidales</taxon>
        <taxon>Bacteroidaceae</taxon>
        <taxon>Bacteroides</taxon>
    </lineage>
</organism>
<dbReference type="Pfam" id="PF13715">
    <property type="entry name" value="CarbopepD_reg_2"/>
    <property type="match status" value="1"/>
</dbReference>
<dbReference type="InterPro" id="IPR008969">
    <property type="entry name" value="CarboxyPept-like_regulatory"/>
</dbReference>
<dbReference type="Gene3D" id="2.60.40.1120">
    <property type="entry name" value="Carboxypeptidase-like, regulatory domain"/>
    <property type="match status" value="1"/>
</dbReference>
<evidence type="ECO:0008006" key="3">
    <source>
        <dbReference type="Google" id="ProtNLM"/>
    </source>
</evidence>
<protein>
    <recommendedName>
        <fullName evidence="3">TonB-dependent receptor plug domain-containing protein</fullName>
    </recommendedName>
</protein>